<evidence type="ECO:0000256" key="1">
    <source>
        <dbReference type="SAM" id="MobiDB-lite"/>
    </source>
</evidence>
<dbReference type="RefSeq" id="XP_011313025.1">
    <property type="nucleotide sequence ID" value="XM_011314723.1"/>
</dbReference>
<organism evidence="2 3">
    <name type="scientific">Fopius arisanus</name>
    <dbReference type="NCBI Taxonomy" id="64838"/>
    <lineage>
        <taxon>Eukaryota</taxon>
        <taxon>Metazoa</taxon>
        <taxon>Ecdysozoa</taxon>
        <taxon>Arthropoda</taxon>
        <taxon>Hexapoda</taxon>
        <taxon>Insecta</taxon>
        <taxon>Pterygota</taxon>
        <taxon>Neoptera</taxon>
        <taxon>Endopterygota</taxon>
        <taxon>Hymenoptera</taxon>
        <taxon>Apocrita</taxon>
        <taxon>Ichneumonoidea</taxon>
        <taxon>Braconidae</taxon>
        <taxon>Opiinae</taxon>
        <taxon>Fopius</taxon>
    </lineage>
</organism>
<protein>
    <submittedName>
        <fullName evidence="3">Protein PFC0760c-like</fullName>
    </submittedName>
</protein>
<accession>A0A9R1TP30</accession>
<evidence type="ECO:0000313" key="3">
    <source>
        <dbReference type="RefSeq" id="XP_011313025.1"/>
    </source>
</evidence>
<dbReference type="Proteomes" id="UP000694866">
    <property type="component" value="Unplaced"/>
</dbReference>
<keyword evidence="2" id="KW-1185">Reference proteome</keyword>
<name>A0A9R1TP30_9HYME</name>
<reference evidence="3" key="1">
    <citation type="submission" date="2025-08" db="UniProtKB">
        <authorList>
            <consortium name="RefSeq"/>
        </authorList>
    </citation>
    <scope>IDENTIFICATION</scope>
    <source>
        <strain evidence="3">USDA-PBARC FA_bdor</strain>
        <tissue evidence="3">Whole organism</tissue>
    </source>
</reference>
<evidence type="ECO:0000313" key="2">
    <source>
        <dbReference type="Proteomes" id="UP000694866"/>
    </source>
</evidence>
<feature type="compositionally biased region" description="Basic and acidic residues" evidence="1">
    <location>
        <begin position="117"/>
        <end position="128"/>
    </location>
</feature>
<gene>
    <name evidence="3" type="primary">LOC105272550</name>
</gene>
<proteinExistence type="predicted"/>
<dbReference type="AlphaFoldDB" id="A0A9R1TP30"/>
<feature type="compositionally biased region" description="Acidic residues" evidence="1">
    <location>
        <begin position="129"/>
        <end position="154"/>
    </location>
</feature>
<dbReference type="KEGG" id="fas:105272550"/>
<sequence length="154" mass="17607">MVMESAEKKNWAQQILKNEVSIEDFNDFGSPDMEPLEDDGVFECGCHHSLFDGLEKQHYVEQLLGDSYHVINLYDYNCPKINNCCFKETTHPHIHRKIKTSQELVCCALFPHRQGGDHAPDGVDHGNDENDDDDDDDDIEDGDDYNNDDDESAE</sequence>
<feature type="region of interest" description="Disordered" evidence="1">
    <location>
        <begin position="117"/>
        <end position="154"/>
    </location>
</feature>
<dbReference type="GeneID" id="105272550"/>